<protein>
    <submittedName>
        <fullName evidence="1">Uncharacterized protein</fullName>
    </submittedName>
</protein>
<dbReference type="KEGG" id="fpu:FPSE_11473"/>
<dbReference type="GeneID" id="20370090"/>
<accession>K3VX86</accession>
<comment type="caution">
    <text evidence="1">The sequence shown here is derived from an EMBL/GenBank/DDBJ whole genome shotgun (WGS) entry which is preliminary data.</text>
</comment>
<gene>
    <name evidence="1" type="ORF">FPSE_11473</name>
</gene>
<organism evidence="1 2">
    <name type="scientific">Fusarium pseudograminearum (strain CS3096)</name>
    <name type="common">Wheat and barley crown-rot fungus</name>
    <dbReference type="NCBI Taxonomy" id="1028729"/>
    <lineage>
        <taxon>Eukaryota</taxon>
        <taxon>Fungi</taxon>
        <taxon>Dikarya</taxon>
        <taxon>Ascomycota</taxon>
        <taxon>Pezizomycotina</taxon>
        <taxon>Sordariomycetes</taxon>
        <taxon>Hypocreomycetidae</taxon>
        <taxon>Hypocreales</taxon>
        <taxon>Nectriaceae</taxon>
        <taxon>Fusarium</taxon>
    </lineage>
</organism>
<sequence>MSATYYRTRYWTAGILHAKVLNVGNDEPNKLNPVESYSANNSIGLDKDFTTAVAHRPTYKTEILRSPAFRRNNSTWVVTDGSHIGIRSSRLYWIACLGFQSVRNLGIDFNGEIHRGIDEMGWEADIRCCI</sequence>
<reference evidence="1 2" key="1">
    <citation type="journal article" date="2012" name="PLoS Pathog.">
        <title>Comparative pathogenomics reveals horizontally acquired novel virulence genes in fungi infecting cereal hosts.</title>
        <authorList>
            <person name="Gardiner D.M."/>
            <person name="McDonald M.C."/>
            <person name="Covarelli L."/>
            <person name="Solomon P.S."/>
            <person name="Rusu A.G."/>
            <person name="Marshall M."/>
            <person name="Kazan K."/>
            <person name="Chakraborty S."/>
            <person name="McDonald B.A."/>
            <person name="Manners J.M."/>
        </authorList>
    </citation>
    <scope>NUCLEOTIDE SEQUENCE [LARGE SCALE GENOMIC DNA]</scope>
    <source>
        <strain evidence="1 2">CS3096</strain>
    </source>
</reference>
<dbReference type="RefSeq" id="XP_009262865.1">
    <property type="nucleotide sequence ID" value="XM_009264590.1"/>
</dbReference>
<evidence type="ECO:0000313" key="2">
    <source>
        <dbReference type="Proteomes" id="UP000007978"/>
    </source>
</evidence>
<evidence type="ECO:0000313" key="1">
    <source>
        <dbReference type="EMBL" id="EKJ68465.1"/>
    </source>
</evidence>
<dbReference type="EMBL" id="AFNW01000605">
    <property type="protein sequence ID" value="EKJ68465.1"/>
    <property type="molecule type" value="Genomic_DNA"/>
</dbReference>
<dbReference type="HOGENOM" id="CLU_1938287_0_0_1"/>
<name>K3VX86_FUSPC</name>
<keyword evidence="2" id="KW-1185">Reference proteome</keyword>
<dbReference type="Proteomes" id="UP000007978">
    <property type="component" value="Chromosome 1"/>
</dbReference>
<proteinExistence type="predicted"/>
<dbReference type="AlphaFoldDB" id="K3VX86"/>